<dbReference type="AlphaFoldDB" id="A0A1L7XTL3"/>
<dbReference type="PANTHER" id="PTHR43142">
    <property type="entry name" value="CARBOXYLIC ESTER HYDROLASE"/>
    <property type="match status" value="1"/>
</dbReference>
<dbReference type="Gene3D" id="3.40.50.1820">
    <property type="entry name" value="alpha/beta hydrolase"/>
    <property type="match status" value="1"/>
</dbReference>
<evidence type="ECO:0000256" key="3">
    <source>
        <dbReference type="ARBA" id="ARBA00022801"/>
    </source>
</evidence>
<dbReference type="OrthoDB" id="3200163at2759"/>
<keyword evidence="7" id="KW-1185">Reference proteome</keyword>
<evidence type="ECO:0000313" key="6">
    <source>
        <dbReference type="EMBL" id="CZR68317.1"/>
    </source>
</evidence>
<dbReference type="InterPro" id="IPR029058">
    <property type="entry name" value="AB_hydrolase_fold"/>
</dbReference>
<dbReference type="Proteomes" id="UP000184330">
    <property type="component" value="Unassembled WGS sequence"/>
</dbReference>
<dbReference type="PANTHER" id="PTHR43142:SF1">
    <property type="entry name" value="CARBOXYLIC ESTER HYDROLASE"/>
    <property type="match status" value="1"/>
</dbReference>
<dbReference type="PROSITE" id="PS01173">
    <property type="entry name" value="LIPASE_GDXG_HIS"/>
    <property type="match status" value="1"/>
</dbReference>
<dbReference type="EC" id="3.1.1.-" evidence="4"/>
<proteinExistence type="inferred from homology"/>
<accession>A0A1L7XTL3</accession>
<evidence type="ECO:0000256" key="1">
    <source>
        <dbReference type="ARBA" id="ARBA00005964"/>
    </source>
</evidence>
<gene>
    <name evidence="6" type="ORF">PAC_18216</name>
</gene>
<evidence type="ECO:0000256" key="4">
    <source>
        <dbReference type="RuleBase" id="RU361235"/>
    </source>
</evidence>
<protein>
    <recommendedName>
        <fullName evidence="4">Carboxylic ester hydrolase</fullName>
        <ecNumber evidence="4">3.1.1.-</ecNumber>
    </recommendedName>
</protein>
<dbReference type="SUPFAM" id="SSF53474">
    <property type="entry name" value="alpha/beta-Hydrolases"/>
    <property type="match status" value="1"/>
</dbReference>
<dbReference type="GO" id="GO:0016787">
    <property type="term" value="F:hydrolase activity"/>
    <property type="evidence" value="ECO:0007669"/>
    <property type="project" value="UniProtKB-KW"/>
</dbReference>
<reference evidence="6 7" key="1">
    <citation type="submission" date="2016-03" db="EMBL/GenBank/DDBJ databases">
        <authorList>
            <person name="Ploux O."/>
        </authorList>
    </citation>
    <scope>NUCLEOTIDE SEQUENCE [LARGE SCALE GENOMIC DNA]</scope>
    <source>
        <strain evidence="6 7">UAMH 11012</strain>
    </source>
</reference>
<evidence type="ECO:0000256" key="2">
    <source>
        <dbReference type="ARBA" id="ARBA00010515"/>
    </source>
</evidence>
<dbReference type="Pfam" id="PF00135">
    <property type="entry name" value="COesterase"/>
    <property type="match status" value="1"/>
</dbReference>
<feature type="domain" description="Carboxylesterase type B" evidence="5">
    <location>
        <begin position="25"/>
        <end position="298"/>
    </location>
</feature>
<dbReference type="InterPro" id="IPR002168">
    <property type="entry name" value="Lipase_GDXG_HIS_AS"/>
</dbReference>
<evidence type="ECO:0000259" key="5">
    <source>
        <dbReference type="Pfam" id="PF00135"/>
    </source>
</evidence>
<dbReference type="InterPro" id="IPR002018">
    <property type="entry name" value="CarbesteraseB"/>
</dbReference>
<keyword evidence="3 4" id="KW-0378">Hydrolase</keyword>
<comment type="similarity">
    <text evidence="2">Belongs to the 'GDXG' lipolytic enzyme family.</text>
</comment>
<sequence>MADNHYDNYLEDFTLSIGKVQLKGFVSKQGIANFLNIPYARVPVRFRTAVPILISAHSRWLDVSRYGPRCPQKADGLQASIAHMFEKTSLSQAPDETNCLHLNIYAPHATTCLSATSKLPVFVWIHGGAFNIGDNSTQFDGNFLVKRSLEIGRPIIIVTINYRLNVFGFLSSRELIEEARGLGEKPISNQGLNDQRIALRWIQSSIHHFGGDASRITLAGESAGAASVLCHLTGGLPLFQQALLQSPPAPRLRTPQEAQTDFDDLVEHAGIPSHASGTEKLAALRGLTSEQLVEIFDGRLSFPIEDSHWFVGYDRNNQDQSIFWGDIPTWCSRTVFGNTRDEAALLLALSSDLPTQEVVEFSCAIAPHIPIPDRIFKEECTQQELVAWSTKEAFINPLLKIVSSAANKGSRVYIYRIDSTDPFPGPLQGFAWHSFGIPLTFYQPPCRVYPELASTQDHMSAAFLDLFHGLKPWEEFNQAQRMIVFKDKSTIMVTIDAATVKEKKDRIDEAYT</sequence>
<evidence type="ECO:0000313" key="7">
    <source>
        <dbReference type="Proteomes" id="UP000184330"/>
    </source>
</evidence>
<organism evidence="6 7">
    <name type="scientific">Phialocephala subalpina</name>
    <dbReference type="NCBI Taxonomy" id="576137"/>
    <lineage>
        <taxon>Eukaryota</taxon>
        <taxon>Fungi</taxon>
        <taxon>Dikarya</taxon>
        <taxon>Ascomycota</taxon>
        <taxon>Pezizomycotina</taxon>
        <taxon>Leotiomycetes</taxon>
        <taxon>Helotiales</taxon>
        <taxon>Mollisiaceae</taxon>
        <taxon>Phialocephala</taxon>
        <taxon>Phialocephala fortinii species complex</taxon>
    </lineage>
</organism>
<dbReference type="STRING" id="576137.A0A1L7XTL3"/>
<dbReference type="EMBL" id="FJOG01000053">
    <property type="protein sequence ID" value="CZR68317.1"/>
    <property type="molecule type" value="Genomic_DNA"/>
</dbReference>
<name>A0A1L7XTL3_9HELO</name>
<comment type="similarity">
    <text evidence="1 4">Belongs to the type-B carboxylesterase/lipase family.</text>
</comment>
<dbReference type="PROSITE" id="PS00122">
    <property type="entry name" value="CARBOXYLESTERASE_B_1"/>
    <property type="match status" value="1"/>
</dbReference>
<dbReference type="InterPro" id="IPR019826">
    <property type="entry name" value="Carboxylesterase_B_AS"/>
</dbReference>